<name>T1CS26_9ZZZZ</name>
<dbReference type="SUPFAM" id="SSF101874">
    <property type="entry name" value="YceI-like"/>
    <property type="match status" value="1"/>
</dbReference>
<organism evidence="2">
    <name type="scientific">mine drainage metagenome</name>
    <dbReference type="NCBI Taxonomy" id="410659"/>
    <lineage>
        <taxon>unclassified sequences</taxon>
        <taxon>metagenomes</taxon>
        <taxon>ecological metagenomes</taxon>
    </lineage>
</organism>
<dbReference type="Pfam" id="PF04264">
    <property type="entry name" value="YceI"/>
    <property type="match status" value="1"/>
</dbReference>
<protein>
    <submittedName>
        <fullName evidence="2">Lipid/polyisoprenoid-binding, YceI-like protein</fullName>
    </submittedName>
</protein>
<evidence type="ECO:0000259" key="1">
    <source>
        <dbReference type="SMART" id="SM00867"/>
    </source>
</evidence>
<dbReference type="AlphaFoldDB" id="T1CS26"/>
<reference evidence="2" key="2">
    <citation type="journal article" date="2014" name="ISME J.">
        <title>Microbial stratification in low pH oxic and suboxic macroscopic growths along an acid mine drainage.</title>
        <authorList>
            <person name="Mendez-Garcia C."/>
            <person name="Mesa V."/>
            <person name="Sprenger R.R."/>
            <person name="Richter M."/>
            <person name="Diez M.S."/>
            <person name="Solano J."/>
            <person name="Bargiela R."/>
            <person name="Golyshina O.V."/>
            <person name="Manteca A."/>
            <person name="Ramos J.L."/>
            <person name="Gallego J.R."/>
            <person name="Llorente I."/>
            <person name="Martins Dos Santos V.A."/>
            <person name="Jensen O.N."/>
            <person name="Pelaez A.I."/>
            <person name="Sanchez J."/>
            <person name="Ferrer M."/>
        </authorList>
    </citation>
    <scope>NUCLEOTIDE SEQUENCE</scope>
</reference>
<evidence type="ECO:0000313" key="2">
    <source>
        <dbReference type="EMBL" id="EQD71304.1"/>
    </source>
</evidence>
<proteinExistence type="predicted"/>
<dbReference type="EMBL" id="AUZX01004267">
    <property type="protein sequence ID" value="EQD71304.1"/>
    <property type="molecule type" value="Genomic_DNA"/>
</dbReference>
<dbReference type="SMART" id="SM00867">
    <property type="entry name" value="YceI"/>
    <property type="match status" value="1"/>
</dbReference>
<accession>T1CS26</accession>
<comment type="caution">
    <text evidence="2">The sequence shown here is derived from an EMBL/GenBank/DDBJ whole genome shotgun (WGS) entry which is preliminary data.</text>
</comment>
<dbReference type="InterPro" id="IPR007372">
    <property type="entry name" value="Lipid/polyisoprenoid-bd_YceI"/>
</dbReference>
<dbReference type="PANTHER" id="PTHR34406">
    <property type="entry name" value="PROTEIN YCEI"/>
    <property type="match status" value="1"/>
</dbReference>
<dbReference type="Gene3D" id="2.40.128.110">
    <property type="entry name" value="Lipid/polyisoprenoid-binding, YceI-like"/>
    <property type="match status" value="1"/>
</dbReference>
<sequence>MTRAWRWLLTALCCVCALPAAGATASLHIDPAHSHAEFGVHVLWFGKVVGRLDALHGRVRIDAHGQARVEVVVDVRSLRMRNTDYEAFASGRGFFDSARYPAIDFRSVPFPVKQLSAGGPVEGALTLRGITHTVRFDLLPQPCALLAGTSGASTTDTPTAASSVAPAVATTAPALAASASSAAGTAPAVATTQAVTAPADRGTCRVLARGYIERSRFGMRGHRFIIGDRIELGLVLRVRRSSVTQATPDATNAAPAVANPAVASSANLPPR</sequence>
<reference evidence="2" key="1">
    <citation type="submission" date="2013-08" db="EMBL/GenBank/DDBJ databases">
        <authorList>
            <person name="Mendez C."/>
            <person name="Richter M."/>
            <person name="Ferrer M."/>
            <person name="Sanchez J."/>
        </authorList>
    </citation>
    <scope>NUCLEOTIDE SEQUENCE</scope>
</reference>
<feature type="domain" description="Lipid/polyisoprenoid-binding YceI-like" evidence="1">
    <location>
        <begin position="26"/>
        <end position="239"/>
    </location>
</feature>
<gene>
    <name evidence="2" type="ORF">B1A_05852</name>
</gene>
<dbReference type="PANTHER" id="PTHR34406:SF1">
    <property type="entry name" value="PROTEIN YCEI"/>
    <property type="match status" value="1"/>
</dbReference>
<dbReference type="InterPro" id="IPR036761">
    <property type="entry name" value="TTHA0802/YceI-like_sf"/>
</dbReference>